<organism evidence="1">
    <name type="scientific">marine sediment metagenome</name>
    <dbReference type="NCBI Taxonomy" id="412755"/>
    <lineage>
        <taxon>unclassified sequences</taxon>
        <taxon>metagenomes</taxon>
        <taxon>ecological metagenomes</taxon>
    </lineage>
</organism>
<protein>
    <submittedName>
        <fullName evidence="1">Uncharacterized protein</fullName>
    </submittedName>
</protein>
<evidence type="ECO:0000313" key="1">
    <source>
        <dbReference type="EMBL" id="GAH44493.1"/>
    </source>
</evidence>
<name>X1HGU2_9ZZZZ</name>
<comment type="caution">
    <text evidence="1">The sequence shown here is derived from an EMBL/GenBank/DDBJ whole genome shotgun (WGS) entry which is preliminary data.</text>
</comment>
<sequence length="60" mass="6956">MKKYLVNIGIIGASFESITFLKFFAKYVSQYDIGYKLKKMDLGGRKDISYTQENFGKTIF</sequence>
<dbReference type="AlphaFoldDB" id="X1HGU2"/>
<gene>
    <name evidence="1" type="ORF">S03H2_14520</name>
</gene>
<reference evidence="1" key="1">
    <citation type="journal article" date="2014" name="Front. Microbiol.">
        <title>High frequency of phylogenetically diverse reductive dehalogenase-homologous genes in deep subseafloor sedimentary metagenomes.</title>
        <authorList>
            <person name="Kawai M."/>
            <person name="Futagami T."/>
            <person name="Toyoda A."/>
            <person name="Takaki Y."/>
            <person name="Nishi S."/>
            <person name="Hori S."/>
            <person name="Arai W."/>
            <person name="Tsubouchi T."/>
            <person name="Morono Y."/>
            <person name="Uchiyama I."/>
            <person name="Ito T."/>
            <person name="Fujiyama A."/>
            <person name="Inagaki F."/>
            <person name="Takami H."/>
        </authorList>
    </citation>
    <scope>NUCLEOTIDE SEQUENCE</scope>
    <source>
        <strain evidence="1">Expedition CK06-06</strain>
    </source>
</reference>
<accession>X1HGU2</accession>
<proteinExistence type="predicted"/>
<feature type="non-terminal residue" evidence="1">
    <location>
        <position position="60"/>
    </location>
</feature>
<dbReference type="EMBL" id="BARU01007367">
    <property type="protein sequence ID" value="GAH44493.1"/>
    <property type="molecule type" value="Genomic_DNA"/>
</dbReference>